<evidence type="ECO:0000313" key="2">
    <source>
        <dbReference type="Proteomes" id="UP000447876"/>
    </source>
</evidence>
<dbReference type="OrthoDB" id="2664080at2"/>
<proteinExistence type="predicted"/>
<comment type="caution">
    <text evidence="1">The sequence shown here is derived from an EMBL/GenBank/DDBJ whole genome shotgun (WGS) entry which is preliminary data.</text>
</comment>
<name>A0A7X2Z2X3_9BACL</name>
<reference evidence="1 2" key="1">
    <citation type="submission" date="2019-11" db="EMBL/GenBank/DDBJ databases">
        <title>Draft genome sequences of five Paenibacillus species of dairy origin.</title>
        <authorList>
            <person name="Olajide A.M."/>
            <person name="Chen S."/>
            <person name="Lapointe G."/>
        </authorList>
    </citation>
    <scope>NUCLEOTIDE SEQUENCE [LARGE SCALE GENOMIC DNA]</scope>
    <source>
        <strain evidence="1 2">12CR55</strain>
    </source>
</reference>
<sequence>MKKRRSRGRRLLLLLLVFALLAAAVVWYIRPERSLDLNYSEIRWKDKLERMIETRRPEVELTEKELNDLAKQNLIRALQSRGELPVKITGTQFELAGHRLTVYLNGAWGALEFGGEARYVMEYSRDRLVLIPEEVRVRSLSLPPQIFGLGKVEVDPGPFMPDPVVIRDIVFHDQQITVKLTLDWLEIARYLSSY</sequence>
<dbReference type="AlphaFoldDB" id="A0A7X2Z2X3"/>
<evidence type="ECO:0008006" key="3">
    <source>
        <dbReference type="Google" id="ProtNLM"/>
    </source>
</evidence>
<organism evidence="1 2">
    <name type="scientific">Paenibacillus woosongensis</name>
    <dbReference type="NCBI Taxonomy" id="307580"/>
    <lineage>
        <taxon>Bacteria</taxon>
        <taxon>Bacillati</taxon>
        <taxon>Bacillota</taxon>
        <taxon>Bacilli</taxon>
        <taxon>Bacillales</taxon>
        <taxon>Paenibacillaceae</taxon>
        <taxon>Paenibacillus</taxon>
    </lineage>
</organism>
<dbReference type="EMBL" id="WNZW01000007">
    <property type="protein sequence ID" value="MUG46622.1"/>
    <property type="molecule type" value="Genomic_DNA"/>
</dbReference>
<accession>A0A7X2Z2X3</accession>
<gene>
    <name evidence="1" type="ORF">GNP95_16665</name>
</gene>
<evidence type="ECO:0000313" key="1">
    <source>
        <dbReference type="EMBL" id="MUG46622.1"/>
    </source>
</evidence>
<protein>
    <recommendedName>
        <fullName evidence="3">DUF2140 family protein</fullName>
    </recommendedName>
</protein>
<dbReference type="RefSeq" id="WP_155612010.1">
    <property type="nucleotide sequence ID" value="NZ_WNZW01000007.1"/>
</dbReference>
<dbReference type="Proteomes" id="UP000447876">
    <property type="component" value="Unassembled WGS sequence"/>
</dbReference>